<accession>A0AA96RCR4</accession>
<dbReference type="Gene3D" id="3.30.460.10">
    <property type="entry name" value="Beta Polymerase, domain 2"/>
    <property type="match status" value="1"/>
</dbReference>
<dbReference type="SUPFAM" id="SSF81301">
    <property type="entry name" value="Nucleotidyltransferase"/>
    <property type="match status" value="1"/>
</dbReference>
<evidence type="ECO:0000313" key="2">
    <source>
        <dbReference type="Proteomes" id="UP001305702"/>
    </source>
</evidence>
<dbReference type="KEGG" id="paun:MJA45_15135"/>
<organism evidence="1 2">
    <name type="scientific">Paenibacillus aurantius</name>
    <dbReference type="NCBI Taxonomy" id="2918900"/>
    <lineage>
        <taxon>Bacteria</taxon>
        <taxon>Bacillati</taxon>
        <taxon>Bacillota</taxon>
        <taxon>Bacilli</taxon>
        <taxon>Bacillales</taxon>
        <taxon>Paenibacillaceae</taxon>
        <taxon>Paenibacillus</taxon>
    </lineage>
</organism>
<dbReference type="EMBL" id="CP130318">
    <property type="protein sequence ID" value="WNQ08982.1"/>
    <property type="molecule type" value="Genomic_DNA"/>
</dbReference>
<reference evidence="1 2" key="1">
    <citation type="submission" date="2022-02" db="EMBL/GenBank/DDBJ databases">
        <title>Paenibacillus sp. MBLB1776 Whole Genome Shotgun Sequencing.</title>
        <authorList>
            <person name="Hwang C.Y."/>
            <person name="Cho E.-S."/>
            <person name="Seo M.-J."/>
        </authorList>
    </citation>
    <scope>NUCLEOTIDE SEQUENCE [LARGE SCALE GENOMIC DNA]</scope>
    <source>
        <strain evidence="1 2">MBLB1776</strain>
    </source>
</reference>
<dbReference type="RefSeq" id="WP_315602749.1">
    <property type="nucleotide sequence ID" value="NZ_CP130318.1"/>
</dbReference>
<evidence type="ECO:0000313" key="1">
    <source>
        <dbReference type="EMBL" id="WNQ08982.1"/>
    </source>
</evidence>
<proteinExistence type="predicted"/>
<sequence length="232" mass="26274">MRLTGLEAAERFVFRHHPHCTLAVLGGSGGRRQDTAGSDLDLVIVDDEAPWAYRKTLREEDWLVEQFVLTSDSFRDLFDAGVHAANPTLQRMLTEGVLLRCEEAAERILKEAQDDLAAGPMPWSSGERDAQRYWITDLWEDVKDASCSVEQWFALHRLTIVLSEFHLRVNKQWIAEGKHLYRELKAFDGRMASALEQALQTFYGQGDLGAYEEVVAATLAPYGGLLREGYEE</sequence>
<dbReference type="Proteomes" id="UP001305702">
    <property type="component" value="Chromosome"/>
</dbReference>
<keyword evidence="2" id="KW-1185">Reference proteome</keyword>
<dbReference type="AlphaFoldDB" id="A0AA96RCR4"/>
<name>A0AA96RCR4_9BACL</name>
<gene>
    <name evidence="1" type="ORF">MJA45_15135</name>
</gene>
<protein>
    <submittedName>
        <fullName evidence="1">Nucleotidyltransferase domain-containing protein</fullName>
    </submittedName>
</protein>
<dbReference type="InterPro" id="IPR043519">
    <property type="entry name" value="NT_sf"/>
</dbReference>